<dbReference type="InterPro" id="IPR029063">
    <property type="entry name" value="SAM-dependent_MTases_sf"/>
</dbReference>
<dbReference type="Gene3D" id="3.40.50.150">
    <property type="entry name" value="Vaccinia Virus protein VP39"/>
    <property type="match status" value="1"/>
</dbReference>
<evidence type="ECO:0000256" key="7">
    <source>
        <dbReference type="HAMAP-Rule" id="MF_01007"/>
    </source>
</evidence>
<dbReference type="Proteomes" id="UP000316199">
    <property type="component" value="Unassembled WGS sequence"/>
</dbReference>
<dbReference type="Gene3D" id="1.10.150.170">
    <property type="entry name" value="Putative methyltransferase TM0872, insert domain"/>
    <property type="match status" value="1"/>
</dbReference>
<dbReference type="PANTHER" id="PTHR11265">
    <property type="entry name" value="S-ADENOSYL-METHYLTRANSFERASE MRAW"/>
    <property type="match status" value="1"/>
</dbReference>
<dbReference type="GO" id="GO:0070475">
    <property type="term" value="P:rRNA base methylation"/>
    <property type="evidence" value="ECO:0007669"/>
    <property type="project" value="UniProtKB-UniRule"/>
</dbReference>
<gene>
    <name evidence="7 8" type="primary">rsmH</name>
    <name evidence="8" type="ORF">EVA68_01295</name>
</gene>
<name>A0A520S4V1_9GAMM</name>
<comment type="caution">
    <text evidence="8">The sequence shown here is derived from an EMBL/GenBank/DDBJ whole genome shotgun (WGS) entry which is preliminary data.</text>
</comment>
<protein>
    <recommendedName>
        <fullName evidence="7">Ribosomal RNA small subunit methyltransferase H</fullName>
        <ecNumber evidence="7">2.1.1.199</ecNumber>
    </recommendedName>
    <alternativeName>
        <fullName evidence="7">16S rRNA m(4)C1402 methyltransferase</fullName>
    </alternativeName>
    <alternativeName>
        <fullName evidence="7">rRNA (cytosine-N(4)-)-methyltransferase RsmH</fullName>
    </alternativeName>
</protein>
<dbReference type="GO" id="GO:0071424">
    <property type="term" value="F:rRNA (cytosine-N4-)-methyltransferase activity"/>
    <property type="evidence" value="ECO:0007669"/>
    <property type="project" value="UniProtKB-UniRule"/>
</dbReference>
<evidence type="ECO:0000313" key="8">
    <source>
        <dbReference type="EMBL" id="RZO77515.1"/>
    </source>
</evidence>
<evidence type="ECO:0000256" key="2">
    <source>
        <dbReference type="ARBA" id="ARBA00022490"/>
    </source>
</evidence>
<dbReference type="AlphaFoldDB" id="A0A520S4V1"/>
<keyword evidence="5 7" id="KW-0808">Transferase</keyword>
<feature type="binding site" evidence="7">
    <location>
        <begin position="32"/>
        <end position="34"/>
    </location>
    <ligand>
        <name>S-adenosyl-L-methionine</name>
        <dbReference type="ChEBI" id="CHEBI:59789"/>
    </ligand>
</feature>
<feature type="binding site" evidence="7">
    <location>
        <position position="99"/>
    </location>
    <ligand>
        <name>S-adenosyl-L-methionine</name>
        <dbReference type="ChEBI" id="CHEBI:59789"/>
    </ligand>
</feature>
<comment type="similarity">
    <text evidence="1 7">Belongs to the methyltransferase superfamily. RsmH family.</text>
</comment>
<evidence type="ECO:0000256" key="4">
    <source>
        <dbReference type="ARBA" id="ARBA00022603"/>
    </source>
</evidence>
<dbReference type="HAMAP" id="MF_01007">
    <property type="entry name" value="16SrRNA_methyltr_H"/>
    <property type="match status" value="1"/>
</dbReference>
<proteinExistence type="inferred from homology"/>
<comment type="subcellular location">
    <subcellularLocation>
        <location evidence="7">Cytoplasm</location>
    </subcellularLocation>
</comment>
<feature type="binding site" evidence="7">
    <location>
        <position position="106"/>
    </location>
    <ligand>
        <name>S-adenosyl-L-methionine</name>
        <dbReference type="ChEBI" id="CHEBI:59789"/>
    </ligand>
</feature>
<dbReference type="FunFam" id="1.10.150.170:FF:000001">
    <property type="entry name" value="Ribosomal RNA small subunit methyltransferase H"/>
    <property type="match status" value="1"/>
</dbReference>
<sequence>MLAHNTVLIQEAVDALLIKPKGRYVDCTYGRGGHSQAIADKMDAQGRLLVIDKDPDAILDAKRRFSQDQRVTIVHGSFVQIAKHIQKYNMEKVDGILLDLGVSSPQINSAARGFSFSKDGPLDMRMNSTQGISATDWIQKASEAEIVQVLRTYGEERFARRIARKIIEVRTAQKIDRTKLLVQVIESAVPSREYRKHPATRSFQAIRIHINNELDELKGCLADVVDLLASRGRLVVISFHSLEDRIVKHFIREMEVGSLPARLPIPDDKVDRRLKSIGKATRPSNAEVVGNNRARSAIMRVAEKTV</sequence>
<dbReference type="InterPro" id="IPR002903">
    <property type="entry name" value="RsmH"/>
</dbReference>
<keyword evidence="6 7" id="KW-0949">S-adenosyl-L-methionine</keyword>
<reference evidence="8 9" key="1">
    <citation type="submission" date="2019-02" db="EMBL/GenBank/DDBJ databases">
        <title>Prokaryotic population dynamics and viral predation in marine succession experiment using metagenomics: the confinement effect.</title>
        <authorList>
            <person name="Haro-Moreno J.M."/>
            <person name="Rodriguez-Valera F."/>
            <person name="Lopez-Perez M."/>
        </authorList>
    </citation>
    <scope>NUCLEOTIDE SEQUENCE [LARGE SCALE GENOMIC DNA]</scope>
    <source>
        <strain evidence="8">MED-G157</strain>
    </source>
</reference>
<keyword evidence="4 7" id="KW-0489">Methyltransferase</keyword>
<dbReference type="InterPro" id="IPR023397">
    <property type="entry name" value="SAM-dep_MeTrfase_MraW_recog"/>
</dbReference>
<comment type="function">
    <text evidence="7">Specifically methylates the N4 position of cytidine in position 1402 (C1402) of 16S rRNA.</text>
</comment>
<dbReference type="Pfam" id="PF01795">
    <property type="entry name" value="Methyltransf_5"/>
    <property type="match status" value="1"/>
</dbReference>
<feature type="binding site" evidence="7">
    <location>
        <position position="52"/>
    </location>
    <ligand>
        <name>S-adenosyl-L-methionine</name>
        <dbReference type="ChEBI" id="CHEBI:59789"/>
    </ligand>
</feature>
<feature type="binding site" evidence="7">
    <location>
        <position position="78"/>
    </location>
    <ligand>
        <name>S-adenosyl-L-methionine</name>
        <dbReference type="ChEBI" id="CHEBI:59789"/>
    </ligand>
</feature>
<dbReference type="SUPFAM" id="SSF81799">
    <property type="entry name" value="Putative methyltransferase TM0872, insert domain"/>
    <property type="match status" value="1"/>
</dbReference>
<evidence type="ECO:0000256" key="6">
    <source>
        <dbReference type="ARBA" id="ARBA00022691"/>
    </source>
</evidence>
<dbReference type="SUPFAM" id="SSF53335">
    <property type="entry name" value="S-adenosyl-L-methionine-dependent methyltransferases"/>
    <property type="match status" value="1"/>
</dbReference>
<accession>A0A520S4V1</accession>
<dbReference type="EC" id="2.1.1.199" evidence="7"/>
<evidence type="ECO:0000256" key="1">
    <source>
        <dbReference type="ARBA" id="ARBA00010396"/>
    </source>
</evidence>
<keyword evidence="3 7" id="KW-0698">rRNA processing</keyword>
<evidence type="ECO:0000256" key="5">
    <source>
        <dbReference type="ARBA" id="ARBA00022679"/>
    </source>
</evidence>
<dbReference type="PANTHER" id="PTHR11265:SF0">
    <property type="entry name" value="12S RRNA N4-METHYLCYTIDINE METHYLTRANSFERASE"/>
    <property type="match status" value="1"/>
</dbReference>
<dbReference type="GO" id="GO:0005737">
    <property type="term" value="C:cytoplasm"/>
    <property type="evidence" value="ECO:0007669"/>
    <property type="project" value="UniProtKB-SubCell"/>
</dbReference>
<keyword evidence="2 7" id="KW-0963">Cytoplasm</keyword>
<dbReference type="PIRSF" id="PIRSF004486">
    <property type="entry name" value="MraW"/>
    <property type="match status" value="1"/>
</dbReference>
<organism evidence="8 9">
    <name type="scientific">OM182 bacterium</name>
    <dbReference type="NCBI Taxonomy" id="2510334"/>
    <lineage>
        <taxon>Bacteria</taxon>
        <taxon>Pseudomonadati</taxon>
        <taxon>Pseudomonadota</taxon>
        <taxon>Gammaproteobacteria</taxon>
        <taxon>OMG group</taxon>
        <taxon>OM182 clade</taxon>
    </lineage>
</organism>
<dbReference type="EMBL" id="SHAG01000002">
    <property type="protein sequence ID" value="RZO77515.1"/>
    <property type="molecule type" value="Genomic_DNA"/>
</dbReference>
<comment type="catalytic activity">
    <reaction evidence="7">
        <text>cytidine(1402) in 16S rRNA + S-adenosyl-L-methionine = N(4)-methylcytidine(1402) in 16S rRNA + S-adenosyl-L-homocysteine + H(+)</text>
        <dbReference type="Rhea" id="RHEA:42928"/>
        <dbReference type="Rhea" id="RHEA-COMP:10286"/>
        <dbReference type="Rhea" id="RHEA-COMP:10287"/>
        <dbReference type="ChEBI" id="CHEBI:15378"/>
        <dbReference type="ChEBI" id="CHEBI:57856"/>
        <dbReference type="ChEBI" id="CHEBI:59789"/>
        <dbReference type="ChEBI" id="CHEBI:74506"/>
        <dbReference type="ChEBI" id="CHEBI:82748"/>
        <dbReference type="EC" id="2.1.1.199"/>
    </reaction>
</comment>
<evidence type="ECO:0000313" key="9">
    <source>
        <dbReference type="Proteomes" id="UP000316199"/>
    </source>
</evidence>
<dbReference type="NCBIfam" id="TIGR00006">
    <property type="entry name" value="16S rRNA (cytosine(1402)-N(4))-methyltransferase RsmH"/>
    <property type="match status" value="1"/>
</dbReference>
<evidence type="ECO:0000256" key="3">
    <source>
        <dbReference type="ARBA" id="ARBA00022552"/>
    </source>
</evidence>